<keyword evidence="2" id="KW-1185">Reference proteome</keyword>
<evidence type="ECO:0000313" key="1">
    <source>
        <dbReference type="EMBL" id="WLQ44802.1"/>
    </source>
</evidence>
<organism evidence="1 2">
    <name type="scientific">Streptomyces laculatispora</name>
    <dbReference type="NCBI Taxonomy" id="887464"/>
    <lineage>
        <taxon>Bacteria</taxon>
        <taxon>Bacillati</taxon>
        <taxon>Actinomycetota</taxon>
        <taxon>Actinomycetes</taxon>
        <taxon>Kitasatosporales</taxon>
        <taxon>Streptomycetaceae</taxon>
        <taxon>Streptomyces</taxon>
    </lineage>
</organism>
<dbReference type="EMBL" id="CP120992">
    <property type="protein sequence ID" value="WLQ44802.1"/>
    <property type="molecule type" value="Genomic_DNA"/>
</dbReference>
<gene>
    <name evidence="1" type="ORF">P8A22_35865</name>
</gene>
<accession>A0ABY9IFD2</accession>
<evidence type="ECO:0000313" key="2">
    <source>
        <dbReference type="Proteomes" id="UP001229952"/>
    </source>
</evidence>
<reference evidence="1 2" key="1">
    <citation type="submission" date="2023-03" db="EMBL/GenBank/DDBJ databases">
        <title>Isolation and description of six Streptomyces strains from soil environments, able to metabolize different microbial glucans.</title>
        <authorList>
            <person name="Widen T."/>
            <person name="Larsbrink J."/>
        </authorList>
    </citation>
    <scope>NUCLEOTIDE SEQUENCE [LARGE SCALE GENOMIC DNA]</scope>
    <source>
        <strain evidence="1 2">Mut2</strain>
    </source>
</reference>
<sequence length="110" mass="11969">MTQNGADCDGTLSWNEPVAFWRALGARVLHQKGVYGSLHVPFEVRPWSVPLEVGYTLPSRTAAHLLTEGAVARWAYDDEEICVLLDLPRLGAMAGTRPLPAGVKPFDPGL</sequence>
<dbReference type="Proteomes" id="UP001229952">
    <property type="component" value="Chromosome"/>
</dbReference>
<dbReference type="RefSeq" id="WP_306092048.1">
    <property type="nucleotide sequence ID" value="NZ_CP120992.1"/>
</dbReference>
<name>A0ABY9IFD2_9ACTN</name>
<proteinExistence type="predicted"/>
<protein>
    <submittedName>
        <fullName evidence="1">Uncharacterized protein</fullName>
    </submittedName>
</protein>